<organism evidence="2 3">
    <name type="scientific">Armillaria borealis</name>
    <dbReference type="NCBI Taxonomy" id="47425"/>
    <lineage>
        <taxon>Eukaryota</taxon>
        <taxon>Fungi</taxon>
        <taxon>Dikarya</taxon>
        <taxon>Basidiomycota</taxon>
        <taxon>Agaricomycotina</taxon>
        <taxon>Agaricomycetes</taxon>
        <taxon>Agaricomycetidae</taxon>
        <taxon>Agaricales</taxon>
        <taxon>Marasmiineae</taxon>
        <taxon>Physalacriaceae</taxon>
        <taxon>Armillaria</taxon>
    </lineage>
</organism>
<proteinExistence type="predicted"/>
<evidence type="ECO:0000313" key="3">
    <source>
        <dbReference type="Proteomes" id="UP001175226"/>
    </source>
</evidence>
<sequence>MKHTRTFSNPFTPVRKLFLRLDLFKSSSVALEEYDTSEHDPVVDKQPAQREIRHPHSLSTPGSIALQNEDACEDAIVITTLDTVPFCCHEDLLTMSRSQLVRVATTLNARLPAVLRIDTSLNRSDSFIRNSIEVIVGLRRDVPPAPKAVRMRSGELRIEDDGGISGNCSPPTSPLARLSARGTPRLTRLEEEDEEENDRPSKRRRVTCGPTTPTPLPRALRSYSQHVPRASPTPNRVVRSQSQKLQERMDNMQIDTRFVTITRPRYGKRRATRLSTPTKFQRETISAMTPIHRSTPTTLGNRFGRIENGGLSTGRNQRLDTLGDGEDLDSDVVMES</sequence>
<feature type="region of interest" description="Disordered" evidence="1">
    <location>
        <begin position="292"/>
        <end position="336"/>
    </location>
</feature>
<accession>A0AA39JCG7</accession>
<feature type="region of interest" description="Disordered" evidence="1">
    <location>
        <begin position="158"/>
        <end position="219"/>
    </location>
</feature>
<feature type="compositionally biased region" description="Acidic residues" evidence="1">
    <location>
        <begin position="323"/>
        <end position="336"/>
    </location>
</feature>
<evidence type="ECO:0000256" key="1">
    <source>
        <dbReference type="SAM" id="MobiDB-lite"/>
    </source>
</evidence>
<feature type="compositionally biased region" description="Basic and acidic residues" evidence="1">
    <location>
        <begin position="38"/>
        <end position="54"/>
    </location>
</feature>
<dbReference type="Proteomes" id="UP001175226">
    <property type="component" value="Unassembled WGS sequence"/>
</dbReference>
<dbReference type="AlphaFoldDB" id="A0AA39JCG7"/>
<reference evidence="2" key="1">
    <citation type="submission" date="2023-06" db="EMBL/GenBank/DDBJ databases">
        <authorList>
            <consortium name="Lawrence Berkeley National Laboratory"/>
            <person name="Ahrendt S."/>
            <person name="Sahu N."/>
            <person name="Indic B."/>
            <person name="Wong-Bajracharya J."/>
            <person name="Merenyi Z."/>
            <person name="Ke H.-M."/>
            <person name="Monk M."/>
            <person name="Kocsube S."/>
            <person name="Drula E."/>
            <person name="Lipzen A."/>
            <person name="Balint B."/>
            <person name="Henrissat B."/>
            <person name="Andreopoulos B."/>
            <person name="Martin F.M."/>
            <person name="Harder C.B."/>
            <person name="Rigling D."/>
            <person name="Ford K.L."/>
            <person name="Foster G.D."/>
            <person name="Pangilinan J."/>
            <person name="Papanicolaou A."/>
            <person name="Barry K."/>
            <person name="LaButti K."/>
            <person name="Viragh M."/>
            <person name="Koriabine M."/>
            <person name="Yan M."/>
            <person name="Riley R."/>
            <person name="Champramary S."/>
            <person name="Plett K.L."/>
            <person name="Tsai I.J."/>
            <person name="Slot J."/>
            <person name="Sipos G."/>
            <person name="Plett J."/>
            <person name="Nagy L.G."/>
            <person name="Grigoriev I.V."/>
        </authorList>
    </citation>
    <scope>NUCLEOTIDE SEQUENCE</scope>
    <source>
        <strain evidence="2">FPL87.14</strain>
    </source>
</reference>
<protein>
    <submittedName>
        <fullName evidence="2">Uncharacterized protein</fullName>
    </submittedName>
</protein>
<feature type="region of interest" description="Disordered" evidence="1">
    <location>
        <begin position="38"/>
        <end position="57"/>
    </location>
</feature>
<evidence type="ECO:0000313" key="2">
    <source>
        <dbReference type="EMBL" id="KAK0438789.1"/>
    </source>
</evidence>
<gene>
    <name evidence="2" type="ORF">EV421DRAFT_1906420</name>
</gene>
<comment type="caution">
    <text evidence="2">The sequence shown here is derived from an EMBL/GenBank/DDBJ whole genome shotgun (WGS) entry which is preliminary data.</text>
</comment>
<dbReference type="EMBL" id="JAUEPT010000041">
    <property type="protein sequence ID" value="KAK0438789.1"/>
    <property type="molecule type" value="Genomic_DNA"/>
</dbReference>
<name>A0AA39JCG7_9AGAR</name>
<keyword evidence="3" id="KW-1185">Reference proteome</keyword>